<comment type="caution">
    <text evidence="8">The sequence shown here is derived from an EMBL/GenBank/DDBJ whole genome shotgun (WGS) entry which is preliminary data.</text>
</comment>
<dbReference type="NCBIfam" id="NF003717">
    <property type="entry name" value="PRK05327.1"/>
    <property type="match status" value="1"/>
</dbReference>
<evidence type="ECO:0000256" key="5">
    <source>
        <dbReference type="ARBA" id="ARBA00023274"/>
    </source>
</evidence>
<dbReference type="SMART" id="SM01390">
    <property type="entry name" value="Ribosomal_S4"/>
    <property type="match status" value="1"/>
</dbReference>
<dbReference type="AlphaFoldDB" id="A0A0F9GB38"/>
<keyword evidence="4" id="KW-0689">Ribosomal protein</keyword>
<keyword evidence="2" id="KW-0699">rRNA-binding</keyword>
<dbReference type="GO" id="GO:0042274">
    <property type="term" value="P:ribosomal small subunit biogenesis"/>
    <property type="evidence" value="ECO:0007669"/>
    <property type="project" value="TreeGrafter"/>
</dbReference>
<evidence type="ECO:0000256" key="2">
    <source>
        <dbReference type="ARBA" id="ARBA00022730"/>
    </source>
</evidence>
<dbReference type="PANTHER" id="PTHR11831">
    <property type="entry name" value="30S 40S RIBOSOMAL PROTEIN"/>
    <property type="match status" value="1"/>
</dbReference>
<sequence length="209" mass="24603">MARYTDSVCRLCRRENLKLFLKGDRCYSDKCAFDRRGYPPGQHGQRRGRKISNYGIQLREKQKVKRMYGLSEKQFHLFFEKADRKKGITGTNLLVFLERRLDNVVYRLGFVNSRAQGRQLVRHQHFFVNGKKVNIPSYLIKIGDVVEVREKSRKVKTIEDSLDAVVRRGVPQWLELEKKDLKGIVKGFPIREDLTMPIQEQLIVELYSK</sequence>
<feature type="domain" description="RNA-binding S4" evidence="6">
    <location>
        <begin position="99"/>
        <end position="163"/>
    </location>
</feature>
<dbReference type="FunFam" id="1.10.1050.10:FF:000001">
    <property type="entry name" value="30S ribosomal protein S4"/>
    <property type="match status" value="1"/>
</dbReference>
<dbReference type="EMBL" id="LAZR01020764">
    <property type="protein sequence ID" value="KKL87696.1"/>
    <property type="molecule type" value="Genomic_DNA"/>
</dbReference>
<dbReference type="Gene3D" id="3.10.290.10">
    <property type="entry name" value="RNA-binding S4 domain"/>
    <property type="match status" value="1"/>
</dbReference>
<evidence type="ECO:0000256" key="3">
    <source>
        <dbReference type="ARBA" id="ARBA00022884"/>
    </source>
</evidence>
<dbReference type="SMART" id="SM00363">
    <property type="entry name" value="S4"/>
    <property type="match status" value="1"/>
</dbReference>
<dbReference type="GO" id="GO:0003735">
    <property type="term" value="F:structural constituent of ribosome"/>
    <property type="evidence" value="ECO:0007669"/>
    <property type="project" value="InterPro"/>
</dbReference>
<keyword evidence="5" id="KW-0687">Ribonucleoprotein</keyword>
<dbReference type="PANTHER" id="PTHR11831:SF4">
    <property type="entry name" value="SMALL RIBOSOMAL SUBUNIT PROTEIN US4M"/>
    <property type="match status" value="1"/>
</dbReference>
<dbReference type="Pfam" id="PF01479">
    <property type="entry name" value="S4"/>
    <property type="match status" value="1"/>
</dbReference>
<dbReference type="InterPro" id="IPR022801">
    <property type="entry name" value="Ribosomal_uS4"/>
</dbReference>
<dbReference type="FunFam" id="3.10.290.10:FF:000001">
    <property type="entry name" value="30S ribosomal protein S4"/>
    <property type="match status" value="1"/>
</dbReference>
<dbReference type="InterPro" id="IPR002942">
    <property type="entry name" value="S4_RNA-bd"/>
</dbReference>
<dbReference type="InterPro" id="IPR005709">
    <property type="entry name" value="Ribosomal_uS4_bac-type"/>
</dbReference>
<dbReference type="InterPro" id="IPR001912">
    <property type="entry name" value="Ribosomal_uS4_N"/>
</dbReference>
<dbReference type="PROSITE" id="PS50889">
    <property type="entry name" value="S4"/>
    <property type="match status" value="1"/>
</dbReference>
<dbReference type="GO" id="GO:0006412">
    <property type="term" value="P:translation"/>
    <property type="evidence" value="ECO:0007669"/>
    <property type="project" value="InterPro"/>
</dbReference>
<dbReference type="Gene3D" id="1.10.1050.10">
    <property type="entry name" value="Ribosomal Protein S4 Delta 41, Chain A, domain 1"/>
    <property type="match status" value="1"/>
</dbReference>
<evidence type="ECO:0000259" key="6">
    <source>
        <dbReference type="SMART" id="SM00363"/>
    </source>
</evidence>
<dbReference type="HAMAP" id="MF_01306_B">
    <property type="entry name" value="Ribosomal_uS4_B"/>
    <property type="match status" value="1"/>
</dbReference>
<evidence type="ECO:0000256" key="4">
    <source>
        <dbReference type="ARBA" id="ARBA00022980"/>
    </source>
</evidence>
<evidence type="ECO:0000313" key="8">
    <source>
        <dbReference type="EMBL" id="KKL87696.1"/>
    </source>
</evidence>
<name>A0A0F9GB38_9ZZZZ</name>
<dbReference type="SUPFAM" id="SSF55174">
    <property type="entry name" value="Alpha-L RNA-binding motif"/>
    <property type="match status" value="1"/>
</dbReference>
<dbReference type="NCBIfam" id="TIGR01017">
    <property type="entry name" value="rpsD_bact"/>
    <property type="match status" value="1"/>
</dbReference>
<feature type="domain" description="Small ribosomal subunit protein uS4 N-terminal" evidence="7">
    <location>
        <begin position="3"/>
        <end position="98"/>
    </location>
</feature>
<dbReference type="CDD" id="cd00165">
    <property type="entry name" value="S4"/>
    <property type="match status" value="1"/>
</dbReference>
<dbReference type="Pfam" id="PF00163">
    <property type="entry name" value="Ribosomal_S4"/>
    <property type="match status" value="1"/>
</dbReference>
<dbReference type="InterPro" id="IPR036986">
    <property type="entry name" value="S4_RNA-bd_sf"/>
</dbReference>
<dbReference type="GO" id="GO:0019843">
    <property type="term" value="F:rRNA binding"/>
    <property type="evidence" value="ECO:0007669"/>
    <property type="project" value="UniProtKB-KW"/>
</dbReference>
<comment type="similarity">
    <text evidence="1">Belongs to the universal ribosomal protein uS4 family.</text>
</comment>
<protein>
    <submittedName>
        <fullName evidence="8">Uncharacterized protein</fullName>
    </submittedName>
</protein>
<organism evidence="8">
    <name type="scientific">marine sediment metagenome</name>
    <dbReference type="NCBI Taxonomy" id="412755"/>
    <lineage>
        <taxon>unclassified sequences</taxon>
        <taxon>metagenomes</taxon>
        <taxon>ecological metagenomes</taxon>
    </lineage>
</organism>
<keyword evidence="3" id="KW-0694">RNA-binding</keyword>
<evidence type="ECO:0000259" key="7">
    <source>
        <dbReference type="SMART" id="SM01390"/>
    </source>
</evidence>
<gene>
    <name evidence="8" type="ORF">LCGC14_1932140</name>
</gene>
<evidence type="ECO:0000256" key="1">
    <source>
        <dbReference type="ARBA" id="ARBA00007465"/>
    </source>
</evidence>
<accession>A0A0F9GB38</accession>
<proteinExistence type="inferred from homology"/>
<dbReference type="GO" id="GO:0015935">
    <property type="term" value="C:small ribosomal subunit"/>
    <property type="evidence" value="ECO:0007669"/>
    <property type="project" value="InterPro"/>
</dbReference>
<reference evidence="8" key="1">
    <citation type="journal article" date="2015" name="Nature">
        <title>Complex archaea that bridge the gap between prokaryotes and eukaryotes.</title>
        <authorList>
            <person name="Spang A."/>
            <person name="Saw J.H."/>
            <person name="Jorgensen S.L."/>
            <person name="Zaremba-Niedzwiedzka K."/>
            <person name="Martijn J."/>
            <person name="Lind A.E."/>
            <person name="van Eijk R."/>
            <person name="Schleper C."/>
            <person name="Guy L."/>
            <person name="Ettema T.J."/>
        </authorList>
    </citation>
    <scope>NUCLEOTIDE SEQUENCE</scope>
</reference>